<keyword evidence="1" id="KW-0812">Transmembrane</keyword>
<feature type="transmembrane region" description="Helical" evidence="1">
    <location>
        <begin position="12"/>
        <end position="30"/>
    </location>
</feature>
<keyword evidence="1" id="KW-0472">Membrane</keyword>
<evidence type="ECO:0000313" key="2">
    <source>
        <dbReference type="EMBL" id="QBK30550.1"/>
    </source>
</evidence>
<accession>A0A4P6V299</accession>
<name>A0A4P6V299_9HYPH</name>
<dbReference type="GeneID" id="90767240"/>
<dbReference type="AlphaFoldDB" id="A0A4P6V299"/>
<protein>
    <submittedName>
        <fullName evidence="2">Uncharacterized protein</fullName>
    </submittedName>
</protein>
<reference evidence="2 3" key="1">
    <citation type="journal article" date="2017" name="Int. J. Syst. Evol. Microbiol.">
        <title>Roseitalea porphyridii gen. nov., sp. nov., isolated from a red alga, and reclassification of Hoeflea suaedae Chung et al. 2013 as Pseudohoeflea suaedae gen. nov., comb. nov.</title>
        <authorList>
            <person name="Hyeon J.W."/>
            <person name="Jeong S.E."/>
            <person name="Baek K."/>
            <person name="Jeon C.O."/>
        </authorList>
    </citation>
    <scope>NUCLEOTIDE SEQUENCE [LARGE SCALE GENOMIC DNA]</scope>
    <source>
        <strain evidence="2 3">MA7-20</strain>
    </source>
</reference>
<evidence type="ECO:0000313" key="3">
    <source>
        <dbReference type="Proteomes" id="UP000293719"/>
    </source>
</evidence>
<sequence>MAHIPQIRARRRIVAAAIAVPTAMFVLPMPDPDDAIGANRLFSASTMASDVSSGKRAGLPVLPVADARTITVDSDFEDRFGFLVPQPFSLDLPDPGDGEIKLAYPDTAGGVYLRISISTLEGVGIYTLSGTHAVVLNGTYRDPRAGDIAVRIYGIMHKRGVNGLIFYERRYVERAPASARFSEQIVRSVVFQ</sequence>
<evidence type="ECO:0000256" key="1">
    <source>
        <dbReference type="SAM" id="Phobius"/>
    </source>
</evidence>
<gene>
    <name evidence="2" type="ORF">E0E05_08035</name>
</gene>
<proteinExistence type="predicted"/>
<keyword evidence="1" id="KW-1133">Transmembrane helix</keyword>
<dbReference type="KEGG" id="rpod:E0E05_08035"/>
<dbReference type="EMBL" id="CP036532">
    <property type="protein sequence ID" value="QBK30550.1"/>
    <property type="molecule type" value="Genomic_DNA"/>
</dbReference>
<keyword evidence="3" id="KW-1185">Reference proteome</keyword>
<organism evidence="2 3">
    <name type="scientific">Roseitalea porphyridii</name>
    <dbReference type="NCBI Taxonomy" id="1852022"/>
    <lineage>
        <taxon>Bacteria</taxon>
        <taxon>Pseudomonadati</taxon>
        <taxon>Pseudomonadota</taxon>
        <taxon>Alphaproteobacteria</taxon>
        <taxon>Hyphomicrobiales</taxon>
        <taxon>Ahrensiaceae</taxon>
        <taxon>Roseitalea</taxon>
    </lineage>
</organism>
<dbReference type="RefSeq" id="WP_131616240.1">
    <property type="nucleotide sequence ID" value="NZ_CP036532.1"/>
</dbReference>
<dbReference type="Proteomes" id="UP000293719">
    <property type="component" value="Chromosome"/>
</dbReference>